<sequence length="84" mass="9800">MPNGQLTEMAMSNYLLWLIVLIIGYPFVLVAVQIIAYGEYDKKRYTQRVNILCAAAFAILLFLHLQTEVFYGKDMLDWLNEHDQ</sequence>
<dbReference type="EMBL" id="JTKH01000006">
    <property type="protein sequence ID" value="KII80923.1"/>
    <property type="molecule type" value="Genomic_DNA"/>
</dbReference>
<dbReference type="Proteomes" id="UP000031672">
    <property type="component" value="Unassembled WGS sequence"/>
</dbReference>
<feature type="transmembrane region" description="Helical" evidence="1">
    <location>
        <begin position="49"/>
        <end position="67"/>
    </location>
</feature>
<accession>A0A0C2KBM8</accession>
<dbReference type="OrthoDB" id="5829840at2"/>
<keyword evidence="3" id="KW-1185">Reference proteome</keyword>
<feature type="transmembrane region" description="Helical" evidence="1">
    <location>
        <begin position="14"/>
        <end position="37"/>
    </location>
</feature>
<dbReference type="STRING" id="1461322.OJ16_06450"/>
<organism evidence="2 3">
    <name type="scientific">Vibrio renipiscarius</name>
    <dbReference type="NCBI Taxonomy" id="1461322"/>
    <lineage>
        <taxon>Bacteria</taxon>
        <taxon>Pseudomonadati</taxon>
        <taxon>Pseudomonadota</taxon>
        <taxon>Gammaproteobacteria</taxon>
        <taxon>Vibrionales</taxon>
        <taxon>Vibrionaceae</taxon>
        <taxon>Vibrio</taxon>
    </lineage>
</organism>
<evidence type="ECO:0000256" key="1">
    <source>
        <dbReference type="SAM" id="Phobius"/>
    </source>
</evidence>
<keyword evidence="1" id="KW-0472">Membrane</keyword>
<comment type="caution">
    <text evidence="2">The sequence shown here is derived from an EMBL/GenBank/DDBJ whole genome shotgun (WGS) entry which is preliminary data.</text>
</comment>
<dbReference type="AlphaFoldDB" id="A0A0C2KFF3"/>
<dbReference type="RefSeq" id="WP_040988529.1">
    <property type="nucleotide sequence ID" value="NZ_JBFRUC010000015.1"/>
</dbReference>
<protein>
    <submittedName>
        <fullName evidence="2">Membrane protein</fullName>
    </submittedName>
</protein>
<proteinExistence type="predicted"/>
<name>A0A0C2KFF3_9VIBR</name>
<evidence type="ECO:0000313" key="3">
    <source>
        <dbReference type="Proteomes" id="UP000031672"/>
    </source>
</evidence>
<keyword evidence="1" id="KW-0812">Transmembrane</keyword>
<gene>
    <name evidence="2" type="ORF">OJ16_06450</name>
</gene>
<reference evidence="2 3" key="1">
    <citation type="submission" date="2014-11" db="EMBL/GenBank/DDBJ databases">
        <title>Draft Genome Sequence of Vibrio piscirenalis strains CECT 8603T and CECT 8604, two marine Gammaproteobacterium isolated from cultured gilthead sea bream (Sparus aurata).</title>
        <authorList>
            <person name="Arahal D.R."/>
            <person name="Rodrigo-Torres L."/>
            <person name="Lucena T."/>
            <person name="Pujalte M.J."/>
        </authorList>
    </citation>
    <scope>NUCLEOTIDE SEQUENCE [LARGE SCALE GENOMIC DNA]</scope>
    <source>
        <strain evidence="2 3">DCR 1-4-2</strain>
    </source>
</reference>
<evidence type="ECO:0000313" key="2">
    <source>
        <dbReference type="EMBL" id="KII80923.1"/>
    </source>
</evidence>
<accession>A0A0C2KFF3</accession>
<keyword evidence="1" id="KW-1133">Transmembrane helix</keyword>